<accession>A0A433UPY7</accession>
<reference evidence="1" key="2">
    <citation type="journal article" date="2019" name="Genome Biol. Evol.">
        <title>Day and night: Metabolic profiles and evolutionary relationships of six axenic non-marine cyanobacteria.</title>
        <authorList>
            <person name="Will S.E."/>
            <person name="Henke P."/>
            <person name="Boedeker C."/>
            <person name="Huang S."/>
            <person name="Brinkmann H."/>
            <person name="Rohde M."/>
            <person name="Jarek M."/>
            <person name="Friedl T."/>
            <person name="Seufert S."/>
            <person name="Schumacher M."/>
            <person name="Overmann J."/>
            <person name="Neumann-Schaal M."/>
            <person name="Petersen J."/>
        </authorList>
    </citation>
    <scope>NUCLEOTIDE SEQUENCE [LARGE SCALE GENOMIC DNA]</scope>
    <source>
        <strain evidence="1">PCC 7102</strain>
    </source>
</reference>
<organism evidence="1 2">
    <name type="scientific">Dulcicalothrix desertica PCC 7102</name>
    <dbReference type="NCBI Taxonomy" id="232991"/>
    <lineage>
        <taxon>Bacteria</taxon>
        <taxon>Bacillati</taxon>
        <taxon>Cyanobacteriota</taxon>
        <taxon>Cyanophyceae</taxon>
        <taxon>Nostocales</taxon>
        <taxon>Calotrichaceae</taxon>
        <taxon>Dulcicalothrix</taxon>
    </lineage>
</organism>
<protein>
    <submittedName>
        <fullName evidence="1">Uncharacterized protein</fullName>
    </submittedName>
</protein>
<dbReference type="Proteomes" id="UP000271624">
    <property type="component" value="Unassembled WGS sequence"/>
</dbReference>
<gene>
    <name evidence="1" type="ORF">DSM106972_089210</name>
</gene>
<comment type="caution">
    <text evidence="1">The sequence shown here is derived from an EMBL/GenBank/DDBJ whole genome shotgun (WGS) entry which is preliminary data.</text>
</comment>
<sequence>MREIALALNCKTNVLKQWLDNYKGTTTRQNAALKDCEALIDAEFTRANLYDIDKNLFKIGNLDEEYTLLRVKEGEESFNSLDEFFDYVDKTSMKCYD</sequence>
<dbReference type="AlphaFoldDB" id="A0A433UPY7"/>
<dbReference type="RefSeq" id="WP_127086894.1">
    <property type="nucleotide sequence ID" value="NZ_RSCL01000039.1"/>
</dbReference>
<dbReference type="EMBL" id="RSCL01000039">
    <property type="protein sequence ID" value="RUS95908.1"/>
    <property type="molecule type" value="Genomic_DNA"/>
</dbReference>
<evidence type="ECO:0000313" key="2">
    <source>
        <dbReference type="Proteomes" id="UP000271624"/>
    </source>
</evidence>
<keyword evidence="2" id="KW-1185">Reference proteome</keyword>
<name>A0A433UPY7_9CYAN</name>
<evidence type="ECO:0000313" key="1">
    <source>
        <dbReference type="EMBL" id="RUS95908.1"/>
    </source>
</evidence>
<reference evidence="1" key="1">
    <citation type="submission" date="2018-12" db="EMBL/GenBank/DDBJ databases">
        <authorList>
            <person name="Will S."/>
            <person name="Neumann-Schaal M."/>
            <person name="Henke P."/>
        </authorList>
    </citation>
    <scope>NUCLEOTIDE SEQUENCE</scope>
    <source>
        <strain evidence="1">PCC 7102</strain>
    </source>
</reference>
<dbReference type="OrthoDB" id="9903168at2"/>
<proteinExistence type="predicted"/>